<feature type="transmembrane region" description="Helical" evidence="1">
    <location>
        <begin position="112"/>
        <end position="131"/>
    </location>
</feature>
<dbReference type="RefSeq" id="WP_274189300.1">
    <property type="nucleotide sequence ID" value="NZ_BAABHN010000028.1"/>
</dbReference>
<feature type="transmembrane region" description="Helical" evidence="1">
    <location>
        <begin position="212"/>
        <end position="230"/>
    </location>
</feature>
<evidence type="ECO:0008006" key="4">
    <source>
        <dbReference type="Google" id="ProtNLM"/>
    </source>
</evidence>
<organism evidence="2 3">
    <name type="scientific">Actinomycetospora chibensis</name>
    <dbReference type="NCBI Taxonomy" id="663606"/>
    <lineage>
        <taxon>Bacteria</taxon>
        <taxon>Bacillati</taxon>
        <taxon>Actinomycetota</taxon>
        <taxon>Actinomycetes</taxon>
        <taxon>Pseudonocardiales</taxon>
        <taxon>Pseudonocardiaceae</taxon>
        <taxon>Actinomycetospora</taxon>
    </lineage>
</organism>
<feature type="transmembrane region" description="Helical" evidence="1">
    <location>
        <begin position="189"/>
        <end position="206"/>
    </location>
</feature>
<feature type="transmembrane region" description="Helical" evidence="1">
    <location>
        <begin position="395"/>
        <end position="413"/>
    </location>
</feature>
<evidence type="ECO:0000313" key="2">
    <source>
        <dbReference type="EMBL" id="MFC4833458.1"/>
    </source>
</evidence>
<gene>
    <name evidence="2" type="ORF">ACFPEL_13680</name>
</gene>
<accession>A0ABV9RJG4</accession>
<evidence type="ECO:0000313" key="3">
    <source>
        <dbReference type="Proteomes" id="UP001595909"/>
    </source>
</evidence>
<keyword evidence="1" id="KW-0472">Membrane</keyword>
<proteinExistence type="predicted"/>
<dbReference type="EMBL" id="JBHSIM010000028">
    <property type="protein sequence ID" value="MFC4833458.1"/>
    <property type="molecule type" value="Genomic_DNA"/>
</dbReference>
<name>A0ABV9RJG4_9PSEU</name>
<feature type="transmembrane region" description="Helical" evidence="1">
    <location>
        <begin position="12"/>
        <end position="33"/>
    </location>
</feature>
<evidence type="ECO:0000256" key="1">
    <source>
        <dbReference type="SAM" id="Phobius"/>
    </source>
</evidence>
<feature type="transmembrane region" description="Helical" evidence="1">
    <location>
        <begin position="164"/>
        <end position="182"/>
    </location>
</feature>
<sequence length="494" mass="49682">MRGGVLRYGTRRIALGLGAGVAAASLVVLTLGLPAGRTFGVEDNGDGFRLFCGLGMVPRTVDRIAAWKGGVVTDFAVVASPTCGMSTPSSAALVLRAAMLGGDGSVALSTVGWWYAALVGMVVATAAWAASASGPGRAAVLIVPVAPLALPAFTRFFVSTYGEPAGLLGALAVACGIAALLVTRPGQRASRAVALTLTALGGAVAATAKVGYLPVLVAAVVACAVVTVGHRRRLGPALAVATILAVAVPVGAAVHFQDRVYGGANVHDVVFTFVLPELGPDGPAALDLPPEAADVTGDGFFNGPPLPTADWWVRAIGEDADATRAAAHGALVRHPGALLRGLGVGLQATTRADLPYLAAGPGDLARPTGAGGDAGWSGSRGPALREVLDDTSWPAWLPTALVLLAVAAAGSSVRWRHREPAAARWCLAAGLAAVTALGLVAAAVLGDGYFEVFKHVWLAAYLLVLSGLGLVGAAGAVVGRALRVRYARRPASSL</sequence>
<feature type="transmembrane region" description="Helical" evidence="1">
    <location>
        <begin position="237"/>
        <end position="256"/>
    </location>
</feature>
<keyword evidence="3" id="KW-1185">Reference proteome</keyword>
<protein>
    <recommendedName>
        <fullName evidence="4">Dolichyl-phosphate-mannose-protein mannosyltransferase</fullName>
    </recommendedName>
</protein>
<reference evidence="3" key="1">
    <citation type="journal article" date="2019" name="Int. J. Syst. Evol. Microbiol.">
        <title>The Global Catalogue of Microorganisms (GCM) 10K type strain sequencing project: providing services to taxonomists for standard genome sequencing and annotation.</title>
        <authorList>
            <consortium name="The Broad Institute Genomics Platform"/>
            <consortium name="The Broad Institute Genome Sequencing Center for Infectious Disease"/>
            <person name="Wu L."/>
            <person name="Ma J."/>
        </authorList>
    </citation>
    <scope>NUCLEOTIDE SEQUENCE [LARGE SCALE GENOMIC DNA]</scope>
    <source>
        <strain evidence="3">CCUG 50347</strain>
    </source>
</reference>
<keyword evidence="1" id="KW-1133">Transmembrane helix</keyword>
<comment type="caution">
    <text evidence="2">The sequence shown here is derived from an EMBL/GenBank/DDBJ whole genome shotgun (WGS) entry which is preliminary data.</text>
</comment>
<dbReference type="Proteomes" id="UP001595909">
    <property type="component" value="Unassembled WGS sequence"/>
</dbReference>
<feature type="transmembrane region" description="Helical" evidence="1">
    <location>
        <begin position="138"/>
        <end position="158"/>
    </location>
</feature>
<feature type="transmembrane region" description="Helical" evidence="1">
    <location>
        <begin position="425"/>
        <end position="446"/>
    </location>
</feature>
<keyword evidence="1" id="KW-0812">Transmembrane</keyword>
<feature type="transmembrane region" description="Helical" evidence="1">
    <location>
        <begin position="458"/>
        <end position="479"/>
    </location>
</feature>